<dbReference type="AlphaFoldDB" id="A0A7G2K0L7"/>
<accession>A0A7G2K0L7</accession>
<sequence>MKPTNAMAQLEQWKKNNQQRKINQFVNEMNRTKNLASDSSVSANGVHPNELKNELVKNCESKLRNAEAICESGKTIKSAVKKLGMKAVMSMTLATQAGKPIGGLLNAQLWQMVIRAICV</sequence>
<protein>
    <submittedName>
        <fullName evidence="1">Uncharacterized protein</fullName>
    </submittedName>
</protein>
<organism evidence="1">
    <name type="scientific">Haemophilus influenzae HK1212</name>
    <dbReference type="NCBI Taxonomy" id="456482"/>
    <lineage>
        <taxon>Bacteria</taxon>
        <taxon>Pseudomonadati</taxon>
        <taxon>Pseudomonadota</taxon>
        <taxon>Gammaproteobacteria</taxon>
        <taxon>Pasteurellales</taxon>
        <taxon>Pasteurellaceae</taxon>
        <taxon>Haemophilus</taxon>
    </lineage>
</organism>
<name>A0A7G2K0L7_HAEIF</name>
<gene>
    <name evidence="1" type="ORF">HAINFHK1212_1364</name>
</gene>
<reference evidence="1" key="1">
    <citation type="journal article" date="2010" name="Genomics">
        <title>Tracing phylogenomic events leading to diversity of Haemophilus influenzae and the emergence of Brazilian Purpuric Fever (BPF)-associated clones.</title>
        <authorList>
            <person name="Papazisi L."/>
            <person name="Ratnayake S."/>
            <person name="Remortel B.G."/>
            <person name="Bock G.R."/>
            <person name="Liang W."/>
            <person name="Saeed A.I."/>
            <person name="Liu J."/>
            <person name="Fleischmann R.D."/>
            <person name="Kilian M."/>
            <person name="Peterson S.N."/>
        </authorList>
    </citation>
    <scope>NUCLEOTIDE SEQUENCE [LARGE SCALE GENOMIC DNA]</scope>
    <source>
        <strain evidence="1">HK1212</strain>
    </source>
</reference>
<evidence type="ECO:0000313" key="1">
    <source>
        <dbReference type="EMBL" id="EFA28937.1"/>
    </source>
</evidence>
<dbReference type="EMBL" id="ABFC01000432">
    <property type="protein sequence ID" value="EFA28937.1"/>
    <property type="molecule type" value="Genomic_DNA"/>
</dbReference>
<proteinExistence type="predicted"/>
<comment type="caution">
    <text evidence="1">The sequence shown here is derived from an EMBL/GenBank/DDBJ whole genome shotgun (WGS) entry which is preliminary data.</text>
</comment>